<comment type="caution">
    <text evidence="16">The sequence shown here is derived from an EMBL/GenBank/DDBJ whole genome shotgun (WGS) entry which is preliminary data.</text>
</comment>
<evidence type="ECO:0000256" key="3">
    <source>
        <dbReference type="ARBA" id="ARBA00010217"/>
    </source>
</evidence>
<dbReference type="InterPro" id="IPR011009">
    <property type="entry name" value="Kinase-like_dom_sf"/>
</dbReference>
<evidence type="ECO:0000256" key="2">
    <source>
        <dbReference type="ARBA" id="ARBA00008536"/>
    </source>
</evidence>
<dbReference type="GO" id="GO:0004672">
    <property type="term" value="F:protein kinase activity"/>
    <property type="evidence" value="ECO:0007669"/>
    <property type="project" value="InterPro"/>
</dbReference>
<evidence type="ECO:0000313" key="17">
    <source>
        <dbReference type="Proteomes" id="UP000326396"/>
    </source>
</evidence>
<dbReference type="SUPFAM" id="SSF56112">
    <property type="entry name" value="Protein kinase-like (PK-like)"/>
    <property type="match status" value="1"/>
</dbReference>
<comment type="subcellular location">
    <subcellularLocation>
        <location evidence="1">Membrane</location>
        <topology evidence="1">Single-pass type I membrane protein</topology>
    </subcellularLocation>
</comment>
<dbReference type="InterPro" id="IPR017441">
    <property type="entry name" value="Protein_kinase_ATP_BS"/>
</dbReference>
<evidence type="ECO:0000256" key="10">
    <source>
        <dbReference type="ARBA" id="ARBA00023136"/>
    </source>
</evidence>
<dbReference type="PANTHER" id="PTHR27007">
    <property type="match status" value="1"/>
</dbReference>
<dbReference type="InterPro" id="IPR013320">
    <property type="entry name" value="ConA-like_dom_sf"/>
</dbReference>
<evidence type="ECO:0000256" key="8">
    <source>
        <dbReference type="ARBA" id="ARBA00022840"/>
    </source>
</evidence>
<dbReference type="CDD" id="cd06899">
    <property type="entry name" value="lectin_legume_LecRK_Arcelin_ConA"/>
    <property type="match status" value="1"/>
</dbReference>
<dbReference type="PROSITE" id="PS00107">
    <property type="entry name" value="PROTEIN_KINASE_ATP"/>
    <property type="match status" value="1"/>
</dbReference>
<dbReference type="InterPro" id="IPR000719">
    <property type="entry name" value="Prot_kinase_dom"/>
</dbReference>
<keyword evidence="5 14" id="KW-0732">Signal</keyword>
<keyword evidence="6" id="KW-0430">Lectin</keyword>
<dbReference type="EMBL" id="SZYD01000015">
    <property type="protein sequence ID" value="KAD3640619.1"/>
    <property type="molecule type" value="Genomic_DNA"/>
</dbReference>
<evidence type="ECO:0000256" key="4">
    <source>
        <dbReference type="ARBA" id="ARBA00022692"/>
    </source>
</evidence>
<keyword evidence="4 13" id="KW-0812">Transmembrane</keyword>
<evidence type="ECO:0000256" key="14">
    <source>
        <dbReference type="SAM" id="SignalP"/>
    </source>
</evidence>
<keyword evidence="9 13" id="KW-1133">Transmembrane helix</keyword>
<keyword evidence="7 12" id="KW-0547">Nucleotide-binding</keyword>
<keyword evidence="8 12" id="KW-0067">ATP-binding</keyword>
<dbReference type="OrthoDB" id="1913956at2759"/>
<organism evidence="16 17">
    <name type="scientific">Mikania micrantha</name>
    <name type="common">bitter vine</name>
    <dbReference type="NCBI Taxonomy" id="192012"/>
    <lineage>
        <taxon>Eukaryota</taxon>
        <taxon>Viridiplantae</taxon>
        <taxon>Streptophyta</taxon>
        <taxon>Embryophyta</taxon>
        <taxon>Tracheophyta</taxon>
        <taxon>Spermatophyta</taxon>
        <taxon>Magnoliopsida</taxon>
        <taxon>eudicotyledons</taxon>
        <taxon>Gunneridae</taxon>
        <taxon>Pentapetalae</taxon>
        <taxon>asterids</taxon>
        <taxon>campanulids</taxon>
        <taxon>Asterales</taxon>
        <taxon>Asteraceae</taxon>
        <taxon>Asteroideae</taxon>
        <taxon>Heliantheae alliance</taxon>
        <taxon>Eupatorieae</taxon>
        <taxon>Mikania</taxon>
    </lineage>
</organism>
<comment type="similarity">
    <text evidence="3">In the C-terminal section; belongs to the protein kinase superfamily. Ser/Thr protein kinase family.</text>
</comment>
<dbReference type="Gene3D" id="2.60.120.200">
    <property type="match status" value="1"/>
</dbReference>
<dbReference type="InterPro" id="IPR050528">
    <property type="entry name" value="L-type_Lectin-RKs"/>
</dbReference>
<dbReference type="Gene3D" id="3.30.200.20">
    <property type="entry name" value="Phosphorylase Kinase, domain 1"/>
    <property type="match status" value="1"/>
</dbReference>
<dbReference type="AlphaFoldDB" id="A0A5N6MKW6"/>
<evidence type="ECO:0000256" key="13">
    <source>
        <dbReference type="SAM" id="Phobius"/>
    </source>
</evidence>
<evidence type="ECO:0000256" key="6">
    <source>
        <dbReference type="ARBA" id="ARBA00022734"/>
    </source>
</evidence>
<accession>A0A5N6MKW6</accession>
<dbReference type="GO" id="GO:0016020">
    <property type="term" value="C:membrane"/>
    <property type="evidence" value="ECO:0007669"/>
    <property type="project" value="UniProtKB-SubCell"/>
</dbReference>
<evidence type="ECO:0000256" key="1">
    <source>
        <dbReference type="ARBA" id="ARBA00004479"/>
    </source>
</evidence>
<dbReference type="Pfam" id="PF00139">
    <property type="entry name" value="Lectin_legB"/>
    <property type="match status" value="1"/>
</dbReference>
<dbReference type="InterPro" id="IPR001220">
    <property type="entry name" value="Legume_lectin_dom"/>
</dbReference>
<name>A0A5N6MKW6_9ASTR</name>
<feature type="chain" id="PRO_5024440081" description="Protein kinase domain-containing protein" evidence="14">
    <location>
        <begin position="24"/>
        <end position="420"/>
    </location>
</feature>
<evidence type="ECO:0000313" key="16">
    <source>
        <dbReference type="EMBL" id="KAD3640619.1"/>
    </source>
</evidence>
<dbReference type="PROSITE" id="PS50011">
    <property type="entry name" value="PROTEIN_KINASE_DOM"/>
    <property type="match status" value="1"/>
</dbReference>
<keyword evidence="10 13" id="KW-0472">Membrane</keyword>
<evidence type="ECO:0000256" key="11">
    <source>
        <dbReference type="ARBA" id="ARBA00023170"/>
    </source>
</evidence>
<feature type="transmembrane region" description="Helical" evidence="13">
    <location>
        <begin position="296"/>
        <end position="317"/>
    </location>
</feature>
<feature type="binding site" evidence="12">
    <location>
        <position position="387"/>
    </location>
    <ligand>
        <name>ATP</name>
        <dbReference type="ChEBI" id="CHEBI:30616"/>
    </ligand>
</feature>
<evidence type="ECO:0000256" key="9">
    <source>
        <dbReference type="ARBA" id="ARBA00022989"/>
    </source>
</evidence>
<dbReference type="GO" id="GO:0030246">
    <property type="term" value="F:carbohydrate binding"/>
    <property type="evidence" value="ECO:0007669"/>
    <property type="project" value="UniProtKB-KW"/>
</dbReference>
<gene>
    <name evidence="16" type="ORF">E3N88_29842</name>
</gene>
<keyword evidence="11" id="KW-0675">Receptor</keyword>
<evidence type="ECO:0000256" key="12">
    <source>
        <dbReference type="PROSITE-ProRule" id="PRU10141"/>
    </source>
</evidence>
<dbReference type="Proteomes" id="UP000326396">
    <property type="component" value="Linkage Group LG5"/>
</dbReference>
<evidence type="ECO:0000259" key="15">
    <source>
        <dbReference type="PROSITE" id="PS50011"/>
    </source>
</evidence>
<protein>
    <recommendedName>
        <fullName evidence="15">Protein kinase domain-containing protein</fullName>
    </recommendedName>
</protein>
<feature type="signal peptide" evidence="14">
    <location>
        <begin position="1"/>
        <end position="23"/>
    </location>
</feature>
<proteinExistence type="inferred from homology"/>
<evidence type="ECO:0000256" key="7">
    <source>
        <dbReference type="ARBA" id="ARBA00022741"/>
    </source>
</evidence>
<keyword evidence="17" id="KW-1185">Reference proteome</keyword>
<dbReference type="GO" id="GO:0005524">
    <property type="term" value="F:ATP binding"/>
    <property type="evidence" value="ECO:0007669"/>
    <property type="project" value="UniProtKB-UniRule"/>
</dbReference>
<dbReference type="SUPFAM" id="SSF49899">
    <property type="entry name" value="Concanavalin A-like lectins/glucanases"/>
    <property type="match status" value="1"/>
</dbReference>
<feature type="domain" description="Protein kinase" evidence="15">
    <location>
        <begin position="358"/>
        <end position="420"/>
    </location>
</feature>
<evidence type="ECO:0000256" key="5">
    <source>
        <dbReference type="ARBA" id="ARBA00022729"/>
    </source>
</evidence>
<reference evidence="16 17" key="1">
    <citation type="submission" date="2019-05" db="EMBL/GenBank/DDBJ databases">
        <title>Mikania micrantha, genome provides insights into the molecular mechanism of rapid growth.</title>
        <authorList>
            <person name="Liu B."/>
        </authorList>
    </citation>
    <scope>NUCLEOTIDE SEQUENCE [LARGE SCALE GENOMIC DNA]</scope>
    <source>
        <strain evidence="16">NLD-2019</strain>
        <tissue evidence="16">Leaf</tissue>
    </source>
</reference>
<sequence>MGVAAATILKTAVIFLCVFSGDAKFETFTRSYHTFNKSLESQANSELVFQNEAKVNQDALQVTADTDWPSANAVYDLRNRAGRVMFRKRFYLWDGDATTNSTVASFNTSFLVNIFPIYGDTPGEGLAFLIAPTIDIPANSANQYLGITNQELEDQANNGIVAVELDTVKQPFDVDNNHIGLNIHSIRSVVSESLTPLNITLASTTPAFHNIWIQYNGSEKILRVYIADQPNITSPTPPMPETPIIAYSLDLKQTVHRESYIGFAASTGAFAELNCVIRWNITVKHFAGPKSSLPTILLAAGIPVVVGLLALAGYLGYRVYKKRLADRSKSNILSRLRTLPGMPKEFQFRELKKATNNFDEKRKLGQGGFGVVYRGVLPEDSAEVAVKWFSRESLKGEDDFLAELTIINRLRHKHLVRLLE</sequence>
<dbReference type="Pfam" id="PF00069">
    <property type="entry name" value="Pkinase"/>
    <property type="match status" value="1"/>
</dbReference>
<comment type="similarity">
    <text evidence="2">In the N-terminal section; belongs to the leguminous lectin family.</text>
</comment>